<dbReference type="Pfam" id="PF03807">
    <property type="entry name" value="F420_oxidored"/>
    <property type="match status" value="1"/>
</dbReference>
<evidence type="ECO:0000259" key="1">
    <source>
        <dbReference type="Pfam" id="PF03807"/>
    </source>
</evidence>
<dbReference type="InterPro" id="IPR036291">
    <property type="entry name" value="NAD(P)-bd_dom_sf"/>
</dbReference>
<reference evidence="3" key="1">
    <citation type="journal article" date="2019" name="Int. J. Syst. Evol. Microbiol.">
        <title>The Global Catalogue of Microorganisms (GCM) 10K type strain sequencing project: providing services to taxonomists for standard genome sequencing and annotation.</title>
        <authorList>
            <consortium name="The Broad Institute Genomics Platform"/>
            <consortium name="The Broad Institute Genome Sequencing Center for Infectious Disease"/>
            <person name="Wu L."/>
            <person name="Ma J."/>
        </authorList>
    </citation>
    <scope>NUCLEOTIDE SEQUENCE [LARGE SCALE GENOMIC DNA]</scope>
    <source>
        <strain evidence="3">NBRC 103632</strain>
    </source>
</reference>
<protein>
    <submittedName>
        <fullName evidence="2">NADPH-dependent F420 reductase</fullName>
    </submittedName>
</protein>
<feature type="domain" description="Pyrroline-5-carboxylate reductase catalytic N-terminal" evidence="1">
    <location>
        <begin position="31"/>
        <end position="119"/>
    </location>
</feature>
<proteinExistence type="predicted"/>
<organism evidence="2 3">
    <name type="scientific">Sphingobium tyrosinilyticum</name>
    <dbReference type="NCBI Taxonomy" id="2715436"/>
    <lineage>
        <taxon>Bacteria</taxon>
        <taxon>Pseudomonadati</taxon>
        <taxon>Pseudomonadota</taxon>
        <taxon>Alphaproteobacteria</taxon>
        <taxon>Sphingomonadales</taxon>
        <taxon>Sphingomonadaceae</taxon>
        <taxon>Sphingobium</taxon>
    </lineage>
</organism>
<keyword evidence="3" id="KW-1185">Reference proteome</keyword>
<dbReference type="EMBL" id="JBHSFZ010000004">
    <property type="protein sequence ID" value="MFC4593195.1"/>
    <property type="molecule type" value="Genomic_DNA"/>
</dbReference>
<gene>
    <name evidence="2" type="ORF">ACFO3E_03150</name>
</gene>
<dbReference type="InterPro" id="IPR028939">
    <property type="entry name" value="P5C_Rdtase_cat_N"/>
</dbReference>
<dbReference type="SUPFAM" id="SSF51735">
    <property type="entry name" value="NAD(P)-binding Rossmann-fold domains"/>
    <property type="match status" value="1"/>
</dbReference>
<dbReference type="Proteomes" id="UP001595957">
    <property type="component" value="Unassembled WGS sequence"/>
</dbReference>
<evidence type="ECO:0000313" key="2">
    <source>
        <dbReference type="EMBL" id="MFC4593195.1"/>
    </source>
</evidence>
<name>A0ABV9EXG7_9SPHN</name>
<accession>A0ABV9EXG7</accession>
<evidence type="ECO:0000313" key="3">
    <source>
        <dbReference type="Proteomes" id="UP001595957"/>
    </source>
</evidence>
<dbReference type="Gene3D" id="3.40.50.720">
    <property type="entry name" value="NAD(P)-binding Rossmann-like Domain"/>
    <property type="match status" value="1"/>
</dbReference>
<dbReference type="RefSeq" id="WP_380802446.1">
    <property type="nucleotide sequence ID" value="NZ_JBHSFZ010000004.1"/>
</dbReference>
<sequence>MHGIGRWRRACSGGKRQRRVREPEIVMPRAVIIGSGNIGSAVAGRLKAIGYDVVMANSRGPSSLTDHARRLGITPGTLEDAAGAADFVLIAIPQHAVAKLPPRLFARTSTETVVLDAGNYYPRLRDGTIAEIDAGMPDSQWVEQQIGRPVIKMFNTIHAGRIADAHRPPGAPDRICLPVAGDDVAAKARAVALADLIGFDGIDAGPLAQSWRQQPGMPVFCTHVPTAKATAALAQARHDAVEAKRQEALDRARRWSRDGADVGRLPAG</sequence>
<comment type="caution">
    <text evidence="2">The sequence shown here is derived from an EMBL/GenBank/DDBJ whole genome shotgun (WGS) entry which is preliminary data.</text>
</comment>